<accession>A0A0R3WTV8</accession>
<dbReference type="AlphaFoldDB" id="A0A0R3WTV8"/>
<name>A0A0R3WTV8_HYDTA</name>
<reference evidence="2" key="1">
    <citation type="submission" date="2017-02" db="UniProtKB">
        <authorList>
            <consortium name="WormBaseParasite"/>
        </authorList>
    </citation>
    <scope>IDENTIFICATION</scope>
</reference>
<evidence type="ECO:0000256" key="1">
    <source>
        <dbReference type="SAM" id="MobiDB-lite"/>
    </source>
</evidence>
<feature type="region of interest" description="Disordered" evidence="1">
    <location>
        <begin position="80"/>
        <end position="125"/>
    </location>
</feature>
<feature type="compositionally biased region" description="Gly residues" evidence="1">
    <location>
        <begin position="85"/>
        <end position="96"/>
    </location>
</feature>
<sequence>LYIFPSLCLHVRLDHCLLSIFHSAFVISADVNTVVSHDSREEVGGYNGAYSSVRPLSLRLRIYTVTEGGRQEFRHQLAHCDGGDKGSGGGVGVSGDGDGDNVVRPNYGDSTGVKRTGDDATGVDNVERGMNVAPAHYSSSSSSFGGSSSCVSSAVVVITFLNPMLTDSSPTPLYHPTTSALTV</sequence>
<evidence type="ECO:0000313" key="2">
    <source>
        <dbReference type="WBParaSite" id="TTAC_0000419801-mRNA-1"/>
    </source>
</evidence>
<dbReference type="WBParaSite" id="TTAC_0000419801-mRNA-1">
    <property type="protein sequence ID" value="TTAC_0000419801-mRNA-1"/>
    <property type="gene ID" value="TTAC_0000419801"/>
</dbReference>
<organism evidence="2">
    <name type="scientific">Hydatigena taeniaeformis</name>
    <name type="common">Feline tapeworm</name>
    <name type="synonym">Taenia taeniaeformis</name>
    <dbReference type="NCBI Taxonomy" id="6205"/>
    <lineage>
        <taxon>Eukaryota</taxon>
        <taxon>Metazoa</taxon>
        <taxon>Spiralia</taxon>
        <taxon>Lophotrochozoa</taxon>
        <taxon>Platyhelminthes</taxon>
        <taxon>Cestoda</taxon>
        <taxon>Eucestoda</taxon>
        <taxon>Cyclophyllidea</taxon>
        <taxon>Taeniidae</taxon>
        <taxon>Hydatigera</taxon>
    </lineage>
</organism>
<protein>
    <submittedName>
        <fullName evidence="2">Secreted protein</fullName>
    </submittedName>
</protein>
<proteinExistence type="predicted"/>